<dbReference type="Gene3D" id="1.10.472.10">
    <property type="entry name" value="Cyclin-like"/>
    <property type="match status" value="1"/>
</dbReference>
<evidence type="ECO:0000313" key="3">
    <source>
        <dbReference type="Proteomes" id="UP000707451"/>
    </source>
</evidence>
<gene>
    <name evidence="2" type="ORF">KI688_005264</name>
</gene>
<feature type="region of interest" description="Disordered" evidence="1">
    <location>
        <begin position="145"/>
        <end position="258"/>
    </location>
</feature>
<dbReference type="InterPro" id="IPR013922">
    <property type="entry name" value="Cyclin_PHO80-like"/>
</dbReference>
<dbReference type="Proteomes" id="UP000707451">
    <property type="component" value="Unassembled WGS sequence"/>
</dbReference>
<dbReference type="CDD" id="cd20557">
    <property type="entry name" value="CYCLIN_ScPCL1-like"/>
    <property type="match status" value="1"/>
</dbReference>
<protein>
    <submittedName>
        <fullName evidence="2">Uncharacterized protein</fullName>
    </submittedName>
</protein>
<dbReference type="AlphaFoldDB" id="A0A9P8BN33"/>
<dbReference type="PANTHER" id="PTHR15615">
    <property type="match status" value="1"/>
</dbReference>
<proteinExistence type="predicted"/>
<sequence length="258" mass="27597">MLALKYMQKLLWSLNSYMYPEDDQKTENQIFTTAVMVAQKYANECDQILTCGPWAHIIGVSVAPVSLIEKMFLEGIDYHLVTTMDEYNLWLGYLAHLTETVMPLPCSAILALCQPSLTTVSPMLLSDPPLASELASLAPKTVATGINHTHLDGRRREPVRDIEQASHPSETMASSSIGGAGVGEAAGTGVTAEATAGATGESIVPSPSEPPLSSAPHSQQLHSLKRPSQAACANRPTYLDSSPTTEGLSSSMWNLSIA</sequence>
<evidence type="ECO:0000313" key="2">
    <source>
        <dbReference type="EMBL" id="KAG9062349.1"/>
    </source>
</evidence>
<dbReference type="GO" id="GO:0000307">
    <property type="term" value="C:cyclin-dependent protein kinase holoenzyme complex"/>
    <property type="evidence" value="ECO:0007669"/>
    <property type="project" value="TreeGrafter"/>
</dbReference>
<dbReference type="GO" id="GO:0019901">
    <property type="term" value="F:protein kinase binding"/>
    <property type="evidence" value="ECO:0007669"/>
    <property type="project" value="InterPro"/>
</dbReference>
<dbReference type="GO" id="GO:0005634">
    <property type="term" value="C:nucleus"/>
    <property type="evidence" value="ECO:0007669"/>
    <property type="project" value="TreeGrafter"/>
</dbReference>
<dbReference type="PANTHER" id="PTHR15615:SF27">
    <property type="entry name" value="PHO85 CYCLIN CLG1"/>
    <property type="match status" value="1"/>
</dbReference>
<dbReference type="EMBL" id="JAHRHY010000019">
    <property type="protein sequence ID" value="KAG9062349.1"/>
    <property type="molecule type" value="Genomic_DNA"/>
</dbReference>
<name>A0A9P8BN33_9FUNG</name>
<keyword evidence="3" id="KW-1185">Reference proteome</keyword>
<reference evidence="2" key="1">
    <citation type="submission" date="2021-06" db="EMBL/GenBank/DDBJ databases">
        <title>Genome Sequence of Mortierella hyaline Strain SCG-10, a Cold-Adapted, Nitrate-Reducing Fungus Isolated from Soil in Minnesota, USA.</title>
        <authorList>
            <person name="Aldossari N."/>
        </authorList>
    </citation>
    <scope>NUCLEOTIDE SEQUENCE</scope>
    <source>
        <strain evidence="2">SCG-10</strain>
    </source>
</reference>
<feature type="compositionally biased region" description="Polar residues" evidence="1">
    <location>
        <begin position="239"/>
        <end position="258"/>
    </location>
</feature>
<dbReference type="GO" id="GO:0016538">
    <property type="term" value="F:cyclin-dependent protein serine/threonine kinase regulator activity"/>
    <property type="evidence" value="ECO:0007669"/>
    <property type="project" value="TreeGrafter"/>
</dbReference>
<organism evidence="2 3">
    <name type="scientific">Linnemannia hyalina</name>
    <dbReference type="NCBI Taxonomy" id="64524"/>
    <lineage>
        <taxon>Eukaryota</taxon>
        <taxon>Fungi</taxon>
        <taxon>Fungi incertae sedis</taxon>
        <taxon>Mucoromycota</taxon>
        <taxon>Mortierellomycotina</taxon>
        <taxon>Mortierellomycetes</taxon>
        <taxon>Mortierellales</taxon>
        <taxon>Mortierellaceae</taxon>
        <taxon>Linnemannia</taxon>
    </lineage>
</organism>
<feature type="compositionally biased region" description="Basic and acidic residues" evidence="1">
    <location>
        <begin position="149"/>
        <end position="164"/>
    </location>
</feature>
<feature type="compositionally biased region" description="Low complexity" evidence="1">
    <location>
        <begin position="187"/>
        <end position="218"/>
    </location>
</feature>
<dbReference type="OrthoDB" id="286814at2759"/>
<accession>A0A9P8BN33</accession>
<evidence type="ECO:0000256" key="1">
    <source>
        <dbReference type="SAM" id="MobiDB-lite"/>
    </source>
</evidence>
<comment type="caution">
    <text evidence="2">The sequence shown here is derived from an EMBL/GenBank/DDBJ whole genome shotgun (WGS) entry which is preliminary data.</text>
</comment>